<keyword evidence="2" id="KW-1185">Reference proteome</keyword>
<evidence type="ECO:0000313" key="2">
    <source>
        <dbReference type="Proteomes" id="UP000077701"/>
    </source>
</evidence>
<sequence>MVRPSVGKDADGVSVIRPQSQALIVGIDVHLVETLQEFPQVSWGWRVWTSFRHAPIMAANWDFVSLTKRRQNYTKGINS</sequence>
<dbReference type="AlphaFoldDB" id="A0A171DJC6"/>
<comment type="caution">
    <text evidence="1">The sequence shown here is derived from an EMBL/GenBank/DDBJ whole genome shotgun (WGS) entry which is preliminary data.</text>
</comment>
<name>A0A171DJC6_9ACTN</name>
<gene>
    <name evidence="1" type="ORF">PS9374_04606</name>
</gene>
<dbReference type="EMBL" id="BDCX01000011">
    <property type="protein sequence ID" value="GAT68941.1"/>
    <property type="molecule type" value="Genomic_DNA"/>
</dbReference>
<reference evidence="2" key="2">
    <citation type="submission" date="2016-04" db="EMBL/GenBank/DDBJ databases">
        <title>Planomonospora sphaerica JCM9374 whole genome shotgun sequence.</title>
        <authorList>
            <person name="Suzuki T."/>
            <person name="Dohra H."/>
            <person name="Kodani S."/>
        </authorList>
    </citation>
    <scope>NUCLEOTIDE SEQUENCE [LARGE SCALE GENOMIC DNA]</scope>
    <source>
        <strain evidence="2">JCM 9374</strain>
    </source>
</reference>
<protein>
    <submittedName>
        <fullName evidence="1">Uncharacterized protein</fullName>
    </submittedName>
</protein>
<dbReference type="Proteomes" id="UP000077701">
    <property type="component" value="Unassembled WGS sequence"/>
</dbReference>
<reference evidence="1 2" key="1">
    <citation type="journal article" date="2016" name="Genome Announc.">
        <title>Draft Genome Sequence of Planomonospora sphaerica JCM9374, a Rare Actinomycete.</title>
        <authorList>
            <person name="Dohra H."/>
            <person name="Suzuki T."/>
            <person name="Inoue Y."/>
            <person name="Kodani S."/>
        </authorList>
    </citation>
    <scope>NUCLEOTIDE SEQUENCE [LARGE SCALE GENOMIC DNA]</scope>
    <source>
        <strain evidence="1 2">JCM 9374</strain>
    </source>
</reference>
<accession>A0A171DJC6</accession>
<evidence type="ECO:0000313" key="1">
    <source>
        <dbReference type="EMBL" id="GAT68941.1"/>
    </source>
</evidence>
<proteinExistence type="predicted"/>
<organism evidence="1 2">
    <name type="scientific">Planomonospora sphaerica</name>
    <dbReference type="NCBI Taxonomy" id="161355"/>
    <lineage>
        <taxon>Bacteria</taxon>
        <taxon>Bacillati</taxon>
        <taxon>Actinomycetota</taxon>
        <taxon>Actinomycetes</taxon>
        <taxon>Streptosporangiales</taxon>
        <taxon>Streptosporangiaceae</taxon>
        <taxon>Planomonospora</taxon>
    </lineage>
</organism>